<dbReference type="SUPFAM" id="SSF81593">
    <property type="entry name" value="Nucleotidyltransferase substrate binding subunit/domain"/>
    <property type="match status" value="1"/>
</dbReference>
<keyword evidence="2" id="KW-0540">Nuclease</keyword>
<evidence type="ECO:0000256" key="4">
    <source>
        <dbReference type="ARBA" id="ARBA00024207"/>
    </source>
</evidence>
<dbReference type="Pfam" id="PF01934">
    <property type="entry name" value="HepT-like"/>
    <property type="match status" value="1"/>
</dbReference>
<accession>A0A1H7YQ11</accession>
<dbReference type="NCBIfam" id="NF047751">
    <property type="entry name" value="HepT_toxin"/>
    <property type="match status" value="1"/>
</dbReference>
<proteinExistence type="inferred from homology"/>
<dbReference type="InterPro" id="IPR008201">
    <property type="entry name" value="HepT-like"/>
</dbReference>
<dbReference type="STRING" id="43775.SAMN04489760_11766"/>
<dbReference type="PANTHER" id="PTHR33397">
    <property type="entry name" value="UPF0331 PROTEIN YUTE"/>
    <property type="match status" value="1"/>
</dbReference>
<dbReference type="InterPro" id="IPR052379">
    <property type="entry name" value="Type_VII_TA_RNase"/>
</dbReference>
<dbReference type="GO" id="GO:0110001">
    <property type="term" value="C:toxin-antitoxin complex"/>
    <property type="evidence" value="ECO:0007669"/>
    <property type="project" value="InterPro"/>
</dbReference>
<dbReference type="InterPro" id="IPR037038">
    <property type="entry name" value="HepT-like_sf"/>
</dbReference>
<name>A0A1H7YQ11_9BACT</name>
<evidence type="ECO:0000313" key="6">
    <source>
        <dbReference type="Proteomes" id="UP000198744"/>
    </source>
</evidence>
<dbReference type="Proteomes" id="UP000198744">
    <property type="component" value="Unassembled WGS sequence"/>
</dbReference>
<keyword evidence="3" id="KW-0378">Hydrolase</keyword>
<evidence type="ECO:0000256" key="2">
    <source>
        <dbReference type="ARBA" id="ARBA00022722"/>
    </source>
</evidence>
<dbReference type="PANTHER" id="PTHR33397:SF3">
    <property type="entry name" value="MRNA NUCLEASE HEPT"/>
    <property type="match status" value="1"/>
</dbReference>
<comment type="similarity">
    <text evidence="4">Belongs to the HepT RNase toxin family.</text>
</comment>
<dbReference type="AlphaFoldDB" id="A0A1H7YQ11"/>
<protein>
    <submittedName>
        <fullName evidence="5">Uncharacterized conserved protein YutE, UPF0331/DUF86 family</fullName>
    </submittedName>
</protein>
<keyword evidence="6" id="KW-1185">Reference proteome</keyword>
<evidence type="ECO:0000256" key="3">
    <source>
        <dbReference type="ARBA" id="ARBA00022801"/>
    </source>
</evidence>
<keyword evidence="1" id="KW-1277">Toxin-antitoxin system</keyword>
<dbReference type="GO" id="GO:0004540">
    <property type="term" value="F:RNA nuclease activity"/>
    <property type="evidence" value="ECO:0007669"/>
    <property type="project" value="InterPro"/>
</dbReference>
<evidence type="ECO:0000256" key="1">
    <source>
        <dbReference type="ARBA" id="ARBA00022649"/>
    </source>
</evidence>
<dbReference type="EMBL" id="FOBS01000017">
    <property type="protein sequence ID" value="SEM48180.1"/>
    <property type="molecule type" value="Genomic_DNA"/>
</dbReference>
<gene>
    <name evidence="5" type="ORF">SAMN04489760_11766</name>
</gene>
<dbReference type="RefSeq" id="WP_093883897.1">
    <property type="nucleotide sequence ID" value="NZ_FOBS01000017.1"/>
</dbReference>
<dbReference type="OrthoDB" id="5368533at2"/>
<sequence length="141" mass="17223">MVDKELLSRKISQLREYLTALRDARDINWEKYEEDIRARAFVERYLQLSIEKIIDIGNHFISFHSWREPYGYRDIFQILHENGIIPKEYLKTFQNMASFQNLLVHRYERTDNEVVFGLFKKRLDDFDLFISLIKDWVRKSN</sequence>
<evidence type="ECO:0000313" key="5">
    <source>
        <dbReference type="EMBL" id="SEM48180.1"/>
    </source>
</evidence>
<dbReference type="Gene3D" id="1.20.120.580">
    <property type="entry name" value="bsu32300-like"/>
    <property type="match status" value="1"/>
</dbReference>
<reference evidence="5 6" key="1">
    <citation type="submission" date="2016-10" db="EMBL/GenBank/DDBJ databases">
        <authorList>
            <person name="de Groot N.N."/>
        </authorList>
    </citation>
    <scope>NUCLEOTIDE SEQUENCE [LARGE SCALE GENOMIC DNA]</scope>
    <source>
        <strain evidence="5 6">DSM 8423</strain>
    </source>
</reference>
<organism evidence="5 6">
    <name type="scientific">Syntrophus gentianae</name>
    <dbReference type="NCBI Taxonomy" id="43775"/>
    <lineage>
        <taxon>Bacteria</taxon>
        <taxon>Pseudomonadati</taxon>
        <taxon>Thermodesulfobacteriota</taxon>
        <taxon>Syntrophia</taxon>
        <taxon>Syntrophales</taxon>
        <taxon>Syntrophaceae</taxon>
        <taxon>Syntrophus</taxon>
    </lineage>
</organism>
<dbReference type="GO" id="GO:0016787">
    <property type="term" value="F:hydrolase activity"/>
    <property type="evidence" value="ECO:0007669"/>
    <property type="project" value="UniProtKB-KW"/>
</dbReference>